<dbReference type="EMBL" id="BSOH01000031">
    <property type="protein sequence ID" value="GLR19643.1"/>
    <property type="molecule type" value="Genomic_DNA"/>
</dbReference>
<reference evidence="2" key="1">
    <citation type="journal article" date="2014" name="Int. J. Syst. Evol. Microbiol.">
        <title>Complete genome sequence of Corynebacterium casei LMG S-19264T (=DSM 44701T), isolated from a smear-ripened cheese.</title>
        <authorList>
            <consortium name="US DOE Joint Genome Institute (JGI-PGF)"/>
            <person name="Walter F."/>
            <person name="Albersmeier A."/>
            <person name="Kalinowski J."/>
            <person name="Ruckert C."/>
        </authorList>
    </citation>
    <scope>NUCLEOTIDE SEQUENCE</scope>
    <source>
        <strain evidence="2">NBRC 108769</strain>
    </source>
</reference>
<organism evidence="2 3">
    <name type="scientific">Portibacter lacus</name>
    <dbReference type="NCBI Taxonomy" id="1099794"/>
    <lineage>
        <taxon>Bacteria</taxon>
        <taxon>Pseudomonadati</taxon>
        <taxon>Bacteroidota</taxon>
        <taxon>Saprospiria</taxon>
        <taxon>Saprospirales</taxon>
        <taxon>Haliscomenobacteraceae</taxon>
        <taxon>Portibacter</taxon>
    </lineage>
</organism>
<dbReference type="Gene3D" id="2.60.40.10">
    <property type="entry name" value="Immunoglobulins"/>
    <property type="match status" value="1"/>
</dbReference>
<dbReference type="NCBIfam" id="TIGR04183">
    <property type="entry name" value="Por_Secre_tail"/>
    <property type="match status" value="1"/>
</dbReference>
<dbReference type="InterPro" id="IPR026444">
    <property type="entry name" value="Secre_tail"/>
</dbReference>
<dbReference type="SUPFAM" id="SSF55486">
    <property type="entry name" value="Metalloproteases ('zincins'), catalytic domain"/>
    <property type="match status" value="1"/>
</dbReference>
<protein>
    <recommendedName>
        <fullName evidence="1">Secretion system C-terminal sorting domain-containing protein</fullName>
    </recommendedName>
</protein>
<dbReference type="Gene3D" id="3.40.390.10">
    <property type="entry name" value="Collagenase (Catalytic Domain)"/>
    <property type="match status" value="1"/>
</dbReference>
<accession>A0AA37SSJ0</accession>
<sequence length="533" mass="58910">MSQIKIYISLFLLVPIFCFSQVIDKEQLIYKQINCEIPIQKVLKPKSIPYEFKDVNNKRALNYSINFIADGTVLGGLNCSEWPAAAKTALEYAMSVWSDALENTQNIGIDACWTVDVGGNTLAQAGAFYVYASGYGGVGGTYFPTALIEHIADQPVSGVDIQSFFNANRTDWYYGLDANTPFNKIDFVSVSIHELGHGLGFSGFHNIDDGVLDGNMNHECDGTSGNGCIGLLREGSYVPSMYDRFVDIDNETKITSLANPSVAIATNITGGSTTGGSGGLEFDGTNENVARAPGIQLHTPASYTPGSSYSHFDETTLPNELMSPSFTFGQAVHDPGMAQVVMEEMGWSSVIVPVELTEFSVQQNKDQVLLNWSTASEINNDYFSIEKSTDNKEFYVIGKVNGNGTNSSLKEYDFVDRQPVQGENYYRLKQIDFNGDFEYSDVKVVDFERNHRDVKVVPNPVSDILTVHFGKKSRQNDTDVLIYTMNGKFIKMVSVDYDQASKQINIQDLASGNYYLKIVDGQNVMTKNFVKMD</sequence>
<reference evidence="2" key="2">
    <citation type="submission" date="2023-01" db="EMBL/GenBank/DDBJ databases">
        <title>Draft genome sequence of Portibacter lacus strain NBRC 108769.</title>
        <authorList>
            <person name="Sun Q."/>
            <person name="Mori K."/>
        </authorList>
    </citation>
    <scope>NUCLEOTIDE SEQUENCE</scope>
    <source>
        <strain evidence="2">NBRC 108769</strain>
    </source>
</reference>
<dbReference type="InterPro" id="IPR013783">
    <property type="entry name" value="Ig-like_fold"/>
</dbReference>
<dbReference type="Pfam" id="PF18962">
    <property type="entry name" value="Por_Secre_tail"/>
    <property type="match status" value="1"/>
</dbReference>
<comment type="caution">
    <text evidence="2">The sequence shown here is derived from an EMBL/GenBank/DDBJ whole genome shotgun (WGS) entry which is preliminary data.</text>
</comment>
<evidence type="ECO:0000313" key="3">
    <source>
        <dbReference type="Proteomes" id="UP001156666"/>
    </source>
</evidence>
<feature type="domain" description="Secretion system C-terminal sorting" evidence="1">
    <location>
        <begin position="457"/>
        <end position="529"/>
    </location>
</feature>
<dbReference type="AlphaFoldDB" id="A0AA37SSJ0"/>
<dbReference type="InterPro" id="IPR024079">
    <property type="entry name" value="MetalloPept_cat_dom_sf"/>
</dbReference>
<dbReference type="RefSeq" id="WP_235295046.1">
    <property type="nucleotide sequence ID" value="NZ_BSOH01000031.1"/>
</dbReference>
<dbReference type="Proteomes" id="UP001156666">
    <property type="component" value="Unassembled WGS sequence"/>
</dbReference>
<evidence type="ECO:0000259" key="1">
    <source>
        <dbReference type="Pfam" id="PF18962"/>
    </source>
</evidence>
<evidence type="ECO:0000313" key="2">
    <source>
        <dbReference type="EMBL" id="GLR19643.1"/>
    </source>
</evidence>
<keyword evidence="3" id="KW-1185">Reference proteome</keyword>
<name>A0AA37SSJ0_9BACT</name>
<gene>
    <name evidence="2" type="ORF">GCM10007940_42590</name>
</gene>
<dbReference type="GO" id="GO:0008237">
    <property type="term" value="F:metallopeptidase activity"/>
    <property type="evidence" value="ECO:0007669"/>
    <property type="project" value="InterPro"/>
</dbReference>
<proteinExistence type="predicted"/>